<proteinExistence type="predicted"/>
<evidence type="ECO:0000313" key="1">
    <source>
        <dbReference type="EMBL" id="KAK7479852.1"/>
    </source>
</evidence>
<name>A0ABD0JYR3_9CAEN</name>
<evidence type="ECO:0000313" key="2">
    <source>
        <dbReference type="Proteomes" id="UP001519460"/>
    </source>
</evidence>
<organism evidence="1 2">
    <name type="scientific">Batillaria attramentaria</name>
    <dbReference type="NCBI Taxonomy" id="370345"/>
    <lineage>
        <taxon>Eukaryota</taxon>
        <taxon>Metazoa</taxon>
        <taxon>Spiralia</taxon>
        <taxon>Lophotrochozoa</taxon>
        <taxon>Mollusca</taxon>
        <taxon>Gastropoda</taxon>
        <taxon>Caenogastropoda</taxon>
        <taxon>Sorbeoconcha</taxon>
        <taxon>Cerithioidea</taxon>
        <taxon>Batillariidae</taxon>
        <taxon>Batillaria</taxon>
    </lineage>
</organism>
<dbReference type="Proteomes" id="UP001519460">
    <property type="component" value="Unassembled WGS sequence"/>
</dbReference>
<dbReference type="AlphaFoldDB" id="A0ABD0JYR3"/>
<sequence length="112" mass="12226">AGKAAYHNTIIKSCFFVITSARISQRHSKGFCVFHLIVFDSEVRSISGLSKVPKAQNRQCGMFLSAHMLWRSRPETHLSAINVCLEKRILARATQPAGTCTAGSDAVCTCAL</sequence>
<comment type="caution">
    <text evidence="1">The sequence shown here is derived from an EMBL/GenBank/DDBJ whole genome shotgun (WGS) entry which is preliminary data.</text>
</comment>
<protein>
    <submittedName>
        <fullName evidence="1">Uncharacterized protein</fullName>
    </submittedName>
</protein>
<dbReference type="EMBL" id="JACVVK020000294">
    <property type="protein sequence ID" value="KAK7479852.1"/>
    <property type="molecule type" value="Genomic_DNA"/>
</dbReference>
<reference evidence="1 2" key="1">
    <citation type="journal article" date="2023" name="Sci. Data">
        <title>Genome assembly of the Korean intertidal mud-creeper Batillaria attramentaria.</title>
        <authorList>
            <person name="Patra A.K."/>
            <person name="Ho P.T."/>
            <person name="Jun S."/>
            <person name="Lee S.J."/>
            <person name="Kim Y."/>
            <person name="Won Y.J."/>
        </authorList>
    </citation>
    <scope>NUCLEOTIDE SEQUENCE [LARGE SCALE GENOMIC DNA]</scope>
    <source>
        <strain evidence="1">Wonlab-2016</strain>
    </source>
</reference>
<gene>
    <name evidence="1" type="ORF">BaRGS_00028932</name>
</gene>
<accession>A0ABD0JYR3</accession>
<feature type="non-terminal residue" evidence="1">
    <location>
        <position position="1"/>
    </location>
</feature>
<keyword evidence="2" id="KW-1185">Reference proteome</keyword>